<evidence type="ECO:0000256" key="9">
    <source>
        <dbReference type="HAMAP-Rule" id="MF_00161"/>
    </source>
</evidence>
<gene>
    <name evidence="9 11" type="primary">lspA</name>
    <name evidence="11" type="ORF">MPAN_008760</name>
</gene>
<feature type="active site" evidence="9">
    <location>
        <position position="119"/>
    </location>
</feature>
<comment type="caution">
    <text evidence="9">Lacks conserved residue(s) required for the propagation of feature annotation.</text>
</comment>
<comment type="function">
    <text evidence="9">This protein specifically catalyzes the removal of signal peptides from prolipoproteins.</text>
</comment>
<evidence type="ECO:0000256" key="10">
    <source>
        <dbReference type="RuleBase" id="RU004181"/>
    </source>
</evidence>
<reference evidence="11" key="1">
    <citation type="submission" date="2021-01" db="EMBL/GenBank/DDBJ databases">
        <title>Draft genome sequence of Acholeplasmataceae bacterium strain Mahy22.</title>
        <authorList>
            <person name="Watanabe M."/>
            <person name="Kojima H."/>
            <person name="Fukui M."/>
        </authorList>
    </citation>
    <scope>NUCLEOTIDE SEQUENCE</scope>
    <source>
        <strain evidence="11">Mahy22</strain>
    </source>
</reference>
<evidence type="ECO:0000256" key="8">
    <source>
        <dbReference type="ARBA" id="ARBA00023136"/>
    </source>
</evidence>
<dbReference type="GO" id="GO:0004190">
    <property type="term" value="F:aspartic-type endopeptidase activity"/>
    <property type="evidence" value="ECO:0007669"/>
    <property type="project" value="UniProtKB-UniRule"/>
</dbReference>
<protein>
    <recommendedName>
        <fullName evidence="9">Lipoprotein signal peptidase</fullName>
        <ecNumber evidence="9">3.4.23.36</ecNumber>
    </recommendedName>
    <alternativeName>
        <fullName evidence="9">Prolipoprotein signal peptidase</fullName>
    </alternativeName>
    <alternativeName>
        <fullName evidence="9">Signal peptidase II</fullName>
        <shortName evidence="9">SPase II</shortName>
    </alternativeName>
</protein>
<feature type="transmembrane region" description="Helical" evidence="9">
    <location>
        <begin position="60"/>
        <end position="82"/>
    </location>
</feature>
<dbReference type="GO" id="GO:0006508">
    <property type="term" value="P:proteolysis"/>
    <property type="evidence" value="ECO:0007669"/>
    <property type="project" value="UniProtKB-KW"/>
</dbReference>
<dbReference type="RefSeq" id="WP_176239826.1">
    <property type="nucleotide sequence ID" value="NZ_AP024412.1"/>
</dbReference>
<dbReference type="EMBL" id="AP024412">
    <property type="protein sequence ID" value="BCR35983.1"/>
    <property type="molecule type" value="Genomic_DNA"/>
</dbReference>
<dbReference type="UniPathway" id="UPA00665"/>
<evidence type="ECO:0000256" key="6">
    <source>
        <dbReference type="ARBA" id="ARBA00022801"/>
    </source>
</evidence>
<name>A0A7U9TKS5_9MOLU</name>
<evidence type="ECO:0000256" key="2">
    <source>
        <dbReference type="ARBA" id="ARBA00022475"/>
    </source>
</evidence>
<dbReference type="Pfam" id="PF01252">
    <property type="entry name" value="Peptidase_A8"/>
    <property type="match status" value="1"/>
</dbReference>
<keyword evidence="3 9" id="KW-0645">Protease</keyword>
<dbReference type="PRINTS" id="PR00781">
    <property type="entry name" value="LIPOSIGPTASE"/>
</dbReference>
<keyword evidence="7 9" id="KW-1133">Transmembrane helix</keyword>
<dbReference type="InterPro" id="IPR001872">
    <property type="entry name" value="Peptidase_A8"/>
</dbReference>
<dbReference type="GO" id="GO:0005886">
    <property type="term" value="C:plasma membrane"/>
    <property type="evidence" value="ECO:0007669"/>
    <property type="project" value="UniProtKB-SubCell"/>
</dbReference>
<accession>A0A7U9TKS5</accession>
<comment type="subcellular location">
    <subcellularLocation>
        <location evidence="9">Cell membrane</location>
        <topology evidence="9">Multi-pass membrane protein</topology>
    </subcellularLocation>
</comment>
<evidence type="ECO:0000256" key="1">
    <source>
        <dbReference type="ARBA" id="ARBA00006139"/>
    </source>
</evidence>
<dbReference type="AlphaFoldDB" id="A0A7U9TKS5"/>
<dbReference type="PANTHER" id="PTHR33695:SF1">
    <property type="entry name" value="LIPOPROTEIN SIGNAL PEPTIDASE"/>
    <property type="match status" value="1"/>
</dbReference>
<evidence type="ECO:0000313" key="11">
    <source>
        <dbReference type="EMBL" id="BCR35983.1"/>
    </source>
</evidence>
<dbReference type="EC" id="3.4.23.36" evidence="9"/>
<dbReference type="Proteomes" id="UP000620133">
    <property type="component" value="Chromosome"/>
</dbReference>
<comment type="catalytic activity">
    <reaction evidence="9">
        <text>Release of signal peptides from bacterial membrane prolipoproteins. Hydrolyzes -Xaa-Yaa-Zaa-|-(S,diacylglyceryl)Cys-, in which Xaa is hydrophobic (preferably Leu), and Yaa (Ala or Ser) and Zaa (Gly or Ala) have small, neutral side chains.</text>
        <dbReference type="EC" id="3.4.23.36"/>
    </reaction>
</comment>
<evidence type="ECO:0000256" key="4">
    <source>
        <dbReference type="ARBA" id="ARBA00022692"/>
    </source>
</evidence>
<keyword evidence="8 9" id="KW-0472">Membrane</keyword>
<dbReference type="HAMAP" id="MF_00161">
    <property type="entry name" value="LspA"/>
    <property type="match status" value="1"/>
</dbReference>
<evidence type="ECO:0000256" key="5">
    <source>
        <dbReference type="ARBA" id="ARBA00022750"/>
    </source>
</evidence>
<comment type="pathway">
    <text evidence="9">Protein modification; lipoprotein biosynthesis (signal peptide cleavage).</text>
</comment>
<keyword evidence="12" id="KW-1185">Reference proteome</keyword>
<evidence type="ECO:0000256" key="7">
    <source>
        <dbReference type="ARBA" id="ARBA00022989"/>
    </source>
</evidence>
<sequence>MIIGFIIIFATLFIDQLSKQLAYHLIAPTFSGTNTVLLKNVLELSYYENPGASLGILEGFAYKSLLFFVITVIALIIFGYLFKDSDFKHKKIYSISIALFISGTLGNAIDRALYGFVIDFLHYPFLDFLNNIPGISNFTNNMADNYLSAAIILFGIDLFFFESKRNKQKKDEQNAKIN</sequence>
<feature type="transmembrane region" description="Helical" evidence="9">
    <location>
        <begin position="143"/>
        <end position="161"/>
    </location>
</feature>
<keyword evidence="2 9" id="KW-1003">Cell membrane</keyword>
<proteinExistence type="inferred from homology"/>
<evidence type="ECO:0000256" key="3">
    <source>
        <dbReference type="ARBA" id="ARBA00022670"/>
    </source>
</evidence>
<keyword evidence="6 9" id="KW-0378">Hydrolase</keyword>
<dbReference type="PANTHER" id="PTHR33695">
    <property type="entry name" value="LIPOPROTEIN SIGNAL PEPTIDASE"/>
    <property type="match status" value="1"/>
</dbReference>
<keyword evidence="11" id="KW-0449">Lipoprotein</keyword>
<feature type="active site" evidence="9">
    <location>
        <position position="144"/>
    </location>
</feature>
<keyword evidence="5 9" id="KW-0064">Aspartyl protease</keyword>
<evidence type="ECO:0000313" key="12">
    <source>
        <dbReference type="Proteomes" id="UP000620133"/>
    </source>
</evidence>
<feature type="transmembrane region" description="Helical" evidence="9">
    <location>
        <begin position="94"/>
        <end position="123"/>
    </location>
</feature>
<comment type="similarity">
    <text evidence="1 9 10">Belongs to the peptidase A8 family.</text>
</comment>
<keyword evidence="4 9" id="KW-0812">Transmembrane</keyword>
<organism evidence="11 12">
    <name type="scientific">Mariniplasma anaerobium</name>
    <dbReference type="NCBI Taxonomy" id="2735436"/>
    <lineage>
        <taxon>Bacteria</taxon>
        <taxon>Bacillati</taxon>
        <taxon>Mycoplasmatota</taxon>
        <taxon>Mollicutes</taxon>
        <taxon>Acholeplasmatales</taxon>
        <taxon>Acholeplasmataceae</taxon>
        <taxon>Mariniplasma</taxon>
    </lineage>
</organism>
<dbReference type="KEGG" id="manr:MPAN_008760"/>